<feature type="region of interest" description="Disordered" evidence="1">
    <location>
        <begin position="43"/>
        <end position="77"/>
    </location>
</feature>
<keyword evidence="2" id="KW-0472">Membrane</keyword>
<feature type="transmembrane region" description="Helical" evidence="2">
    <location>
        <begin position="21"/>
        <end position="39"/>
    </location>
</feature>
<evidence type="ECO:0000256" key="1">
    <source>
        <dbReference type="SAM" id="MobiDB-lite"/>
    </source>
</evidence>
<evidence type="ECO:0000256" key="2">
    <source>
        <dbReference type="SAM" id="Phobius"/>
    </source>
</evidence>
<keyword evidence="2" id="KW-1133">Transmembrane helix</keyword>
<keyword evidence="2" id="KW-0812">Transmembrane</keyword>
<name>A0AAP2W5Q9_9EURY</name>
<dbReference type="AlphaFoldDB" id="A0AAP2W5Q9"/>
<protein>
    <submittedName>
        <fullName evidence="3">Uncharacterized protein</fullName>
    </submittedName>
</protein>
<comment type="caution">
    <text evidence="3">The sequence shown here is derived from an EMBL/GenBank/DDBJ whole genome shotgun (WGS) entry which is preliminary data.</text>
</comment>
<organism evidence="3 4">
    <name type="scientific">Methanooceanicella nereidis</name>
    <dbReference type="NCBI Taxonomy" id="2052831"/>
    <lineage>
        <taxon>Archaea</taxon>
        <taxon>Methanobacteriati</taxon>
        <taxon>Methanobacteriota</taxon>
        <taxon>Stenosarchaea group</taxon>
        <taxon>Methanomicrobia</taxon>
        <taxon>Methanocellales</taxon>
        <taxon>Methanocellaceae</taxon>
        <taxon>Methanooceanicella</taxon>
    </lineage>
</organism>
<proteinExistence type="predicted"/>
<feature type="compositionally biased region" description="Low complexity" evidence="1">
    <location>
        <begin position="44"/>
        <end position="53"/>
    </location>
</feature>
<dbReference type="Proteomes" id="UP001320159">
    <property type="component" value="Unassembled WGS sequence"/>
</dbReference>
<evidence type="ECO:0000313" key="3">
    <source>
        <dbReference type="EMBL" id="MCD1293381.1"/>
    </source>
</evidence>
<feature type="compositionally biased region" description="Pro residues" evidence="1">
    <location>
        <begin position="54"/>
        <end position="70"/>
    </location>
</feature>
<evidence type="ECO:0000313" key="4">
    <source>
        <dbReference type="Proteomes" id="UP001320159"/>
    </source>
</evidence>
<gene>
    <name evidence="3" type="ORF">CUJ83_00010</name>
</gene>
<dbReference type="EMBL" id="PGCK01000001">
    <property type="protein sequence ID" value="MCD1293381.1"/>
    <property type="molecule type" value="Genomic_DNA"/>
</dbReference>
<sequence>MFINIHYSLNNGDTMRKNVSFILMILLMSAMLAGCTGPGTDNGATVTPDAATPTPAPTQNPVPTPTPAPTLTPYDTDKPQKQYLSNGVLLSHPKTWRGEDWMMPVAMPGENPAHHGVVQELVFENPTDSNKTVSSWNLKSMFNYKLDYKTYFLISYDIFYDEKKGFYSDLRLAPGEQKRVFMYSYIVGDREYDKYSGFINEQVNISPNPA</sequence>
<accession>A0AAP2W5Q9</accession>
<reference evidence="3 4" key="1">
    <citation type="submission" date="2017-11" db="EMBL/GenBank/DDBJ databases">
        <title>Isolation and Characterization of Family Methanocellaceae Species from Potential Methane Hydrate Area Offshore Southwestern Taiwan.</title>
        <authorList>
            <person name="Zhang W.-L."/>
            <person name="Chen W.-C."/>
            <person name="Lai M.-C."/>
            <person name="Chen S.-C."/>
        </authorList>
    </citation>
    <scope>NUCLEOTIDE SEQUENCE [LARGE SCALE GENOMIC DNA]</scope>
    <source>
        <strain evidence="3 4">CWC-04</strain>
    </source>
</reference>
<keyword evidence="4" id="KW-1185">Reference proteome</keyword>